<feature type="region of interest" description="Disordered" evidence="1">
    <location>
        <begin position="241"/>
        <end position="290"/>
    </location>
</feature>
<feature type="compositionally biased region" description="Low complexity" evidence="1">
    <location>
        <begin position="37"/>
        <end position="46"/>
    </location>
</feature>
<feature type="compositionally biased region" description="Basic and acidic residues" evidence="1">
    <location>
        <begin position="264"/>
        <end position="285"/>
    </location>
</feature>
<dbReference type="InterPro" id="IPR011009">
    <property type="entry name" value="Kinase-like_dom_sf"/>
</dbReference>
<feature type="domain" description="Fungal-type protein kinase" evidence="2">
    <location>
        <begin position="645"/>
        <end position="690"/>
    </location>
</feature>
<evidence type="ECO:0000313" key="3">
    <source>
        <dbReference type="EMBL" id="OCH86553.1"/>
    </source>
</evidence>
<organism evidence="3 4">
    <name type="scientific">Obba rivulosa</name>
    <dbReference type="NCBI Taxonomy" id="1052685"/>
    <lineage>
        <taxon>Eukaryota</taxon>
        <taxon>Fungi</taxon>
        <taxon>Dikarya</taxon>
        <taxon>Basidiomycota</taxon>
        <taxon>Agaricomycotina</taxon>
        <taxon>Agaricomycetes</taxon>
        <taxon>Polyporales</taxon>
        <taxon>Gelatoporiaceae</taxon>
        <taxon>Obba</taxon>
    </lineage>
</organism>
<reference evidence="3 4" key="1">
    <citation type="submission" date="2016-07" db="EMBL/GenBank/DDBJ databases">
        <title>Draft genome of the white-rot fungus Obba rivulosa 3A-2.</title>
        <authorList>
            <consortium name="DOE Joint Genome Institute"/>
            <person name="Miettinen O."/>
            <person name="Riley R."/>
            <person name="Acob R."/>
            <person name="Barry K."/>
            <person name="Cullen D."/>
            <person name="De Vries R."/>
            <person name="Hainaut M."/>
            <person name="Hatakka A."/>
            <person name="Henrissat B."/>
            <person name="Hilden K."/>
            <person name="Kuo R."/>
            <person name="Labutti K."/>
            <person name="Lipzen A."/>
            <person name="Makela M.R."/>
            <person name="Sandor L."/>
            <person name="Spatafora J.W."/>
            <person name="Grigoriev I.V."/>
            <person name="Hibbett D.S."/>
        </authorList>
    </citation>
    <scope>NUCLEOTIDE SEQUENCE [LARGE SCALE GENOMIC DNA]</scope>
    <source>
        <strain evidence="3 4">3A-2</strain>
    </source>
</reference>
<feature type="region of interest" description="Disordered" evidence="1">
    <location>
        <begin position="598"/>
        <end position="649"/>
    </location>
</feature>
<dbReference type="Proteomes" id="UP000250043">
    <property type="component" value="Unassembled WGS sequence"/>
</dbReference>
<sequence length="784" mass="89354">MDTFSSLFFRYYFSRLKQNNRPSSSSASNYSDEDVNMSDSHSSHGSNNDESHDKLMPLSPIGSERLPERRHVTPSPRHAQSVMPQHSTLSSSGEHTTEAEPELGEDIGRDRRQKDYPILDFIEHIYGVDAKRIYRPSATPIHIERGLINMFCGASNERESYNKFIKIMTSLVHQMHLVNRNRFSIIYSRERILDGDFVDNKPDLLVAMRPVFFEDIKINWDLIFQIQEPTSVARKKCKLGGNAQADAPSGAKRAKRNSITPADASDKTPQENDADKDSVEKEANKSKAKGPKLFTRKQMQTLKYLNQLMSSGVHSYATVILMQNTTIMLWYCDCIGVIISKPFDFLEQPHYLALLSAALMTADLEHLGVSPFLHFPDSDFTTFKQPLSSSNMRRILTTEISREASNSPSVGRGTTVLPVKTPPSLTEQFGREDVVAKVAWPLKGWLAEASYVKVIRDKLKDHKEGSAYLRHIPEIKYSLEYTIRDLSLPRYKMHDPAFLDNDERICRAIIAKAYIPLQMVDSIEEFKTVIVGAIQGHHWAWEVPGVLHRDIGVENIMFYRTGSGVVGILNEWDHAVHRADLPVNGKFNLVEAIVQAREKTREDEDQDNENKSSSNNHRDQPSAHPPIAHSGSTADHVLEEEPQPSAAKQVKYRTGIGPFMAIELLDEGVIPFHRYRFDLESFFYVLVWFCLRFSPVAHEVYHVEDWQHTNLWQIGVAKALFLNNPNVQANIVHLCTFIRMCAIGPSDENEQHMAEWEKTVMEYECAWEQAVTYEKFMCILGVQV</sequence>
<evidence type="ECO:0000259" key="2">
    <source>
        <dbReference type="Pfam" id="PF17667"/>
    </source>
</evidence>
<evidence type="ECO:0000256" key="1">
    <source>
        <dbReference type="SAM" id="MobiDB-lite"/>
    </source>
</evidence>
<feature type="domain" description="Fungal-type protein kinase" evidence="2">
    <location>
        <begin position="297"/>
        <end position="578"/>
    </location>
</feature>
<name>A0A8E2AL15_9APHY</name>
<proteinExistence type="predicted"/>
<dbReference type="AlphaFoldDB" id="A0A8E2AL15"/>
<accession>A0A8E2AL15</accession>
<dbReference type="PANTHER" id="PTHR38248">
    <property type="entry name" value="FUNK1 6"/>
    <property type="match status" value="1"/>
</dbReference>
<feature type="region of interest" description="Disordered" evidence="1">
    <location>
        <begin position="19"/>
        <end position="110"/>
    </location>
</feature>
<dbReference type="Pfam" id="PF17667">
    <property type="entry name" value="Pkinase_fungal"/>
    <property type="match status" value="2"/>
</dbReference>
<keyword evidence="4" id="KW-1185">Reference proteome</keyword>
<protein>
    <recommendedName>
        <fullName evidence="2">Fungal-type protein kinase domain-containing protein</fullName>
    </recommendedName>
</protein>
<dbReference type="SUPFAM" id="SSF56112">
    <property type="entry name" value="Protein kinase-like (PK-like)"/>
    <property type="match status" value="1"/>
</dbReference>
<dbReference type="PANTHER" id="PTHR38248:SF2">
    <property type="entry name" value="FUNK1 11"/>
    <property type="match status" value="1"/>
</dbReference>
<evidence type="ECO:0000313" key="4">
    <source>
        <dbReference type="Proteomes" id="UP000250043"/>
    </source>
</evidence>
<feature type="compositionally biased region" description="Polar residues" evidence="1">
    <location>
        <begin position="82"/>
        <end position="94"/>
    </location>
</feature>
<dbReference type="InterPro" id="IPR040976">
    <property type="entry name" value="Pkinase_fungal"/>
</dbReference>
<dbReference type="OrthoDB" id="5584477at2759"/>
<gene>
    <name evidence="3" type="ORF">OBBRIDRAFT_806715</name>
</gene>
<dbReference type="EMBL" id="KV722523">
    <property type="protein sequence ID" value="OCH86553.1"/>
    <property type="molecule type" value="Genomic_DNA"/>
</dbReference>